<dbReference type="GO" id="GO:0016020">
    <property type="term" value="C:membrane"/>
    <property type="evidence" value="ECO:0007669"/>
    <property type="project" value="UniProtKB-SubCell"/>
</dbReference>
<keyword evidence="3" id="KW-0221">Differentiation</keyword>
<keyword evidence="5" id="KW-1133">Transmembrane helix</keyword>
<proteinExistence type="inferred from homology"/>
<organism evidence="12 13">
    <name type="scientific">Otolemur garnettii</name>
    <name type="common">Small-eared galago</name>
    <name type="synonym">Garnett's greater bushbaby</name>
    <dbReference type="NCBI Taxonomy" id="30611"/>
    <lineage>
        <taxon>Eukaryota</taxon>
        <taxon>Metazoa</taxon>
        <taxon>Chordata</taxon>
        <taxon>Craniata</taxon>
        <taxon>Vertebrata</taxon>
        <taxon>Euteleostomi</taxon>
        <taxon>Mammalia</taxon>
        <taxon>Eutheria</taxon>
        <taxon>Euarchontoglires</taxon>
        <taxon>Primates</taxon>
        <taxon>Strepsirrhini</taxon>
        <taxon>Lorisiformes</taxon>
        <taxon>Galagidae</taxon>
        <taxon>Otolemur</taxon>
    </lineage>
</organism>
<dbReference type="Ensembl" id="ENSOGAT00000033035.1">
    <property type="protein sequence ID" value="ENSOGAP00000022284.1"/>
    <property type="gene ID" value="ENSOGAG00000025685.1"/>
</dbReference>
<feature type="region of interest" description="Disordered" evidence="9">
    <location>
        <begin position="56"/>
        <end position="76"/>
    </location>
</feature>
<name>H0Y1P1_OTOGA</name>
<accession>H0Y1P1</accession>
<evidence type="ECO:0000256" key="2">
    <source>
        <dbReference type="ARBA" id="ARBA00022692"/>
    </source>
</evidence>
<evidence type="ECO:0000256" key="1">
    <source>
        <dbReference type="ARBA" id="ARBA00004167"/>
    </source>
</evidence>
<protein>
    <submittedName>
        <fullName evidence="12">Uncharacterized protein</fullName>
    </submittedName>
</protein>
<dbReference type="InParanoid" id="H0Y1P1"/>
<evidence type="ECO:0000313" key="12">
    <source>
        <dbReference type="Ensembl" id="ENSOGAP00000022284.1"/>
    </source>
</evidence>
<evidence type="ECO:0000256" key="9">
    <source>
        <dbReference type="SAM" id="MobiDB-lite"/>
    </source>
</evidence>
<dbReference type="Pfam" id="PF15371">
    <property type="entry name" value="DUF4599"/>
    <property type="match status" value="1"/>
</dbReference>
<dbReference type="Proteomes" id="UP000005225">
    <property type="component" value="Unassembled WGS sequence"/>
</dbReference>
<reference evidence="12" key="3">
    <citation type="submission" date="2025-09" db="UniProtKB">
        <authorList>
            <consortium name="Ensembl"/>
        </authorList>
    </citation>
    <scope>IDENTIFICATION</scope>
</reference>
<evidence type="ECO:0000259" key="10">
    <source>
        <dbReference type="Pfam" id="PF14650"/>
    </source>
</evidence>
<feature type="domain" description="SPATA31" evidence="10">
    <location>
        <begin position="406"/>
        <end position="771"/>
    </location>
</feature>
<keyword evidence="2" id="KW-0812">Transmembrane</keyword>
<evidence type="ECO:0000259" key="11">
    <source>
        <dbReference type="Pfam" id="PF15371"/>
    </source>
</evidence>
<feature type="region of interest" description="Disordered" evidence="9">
    <location>
        <begin position="487"/>
        <end position="509"/>
    </location>
</feature>
<dbReference type="EMBL" id="AAQR03150962">
    <property type="status" value="NOT_ANNOTATED_CDS"/>
    <property type="molecule type" value="Genomic_DNA"/>
</dbReference>
<reference evidence="12" key="2">
    <citation type="submission" date="2025-08" db="UniProtKB">
        <authorList>
            <consortium name="Ensembl"/>
        </authorList>
    </citation>
    <scope>IDENTIFICATION</scope>
</reference>
<dbReference type="eggNOG" id="ENOG502RU0E">
    <property type="taxonomic scope" value="Eukaryota"/>
</dbReference>
<keyword evidence="6" id="KW-0472">Membrane</keyword>
<dbReference type="GO" id="GO:0007283">
    <property type="term" value="P:spermatogenesis"/>
    <property type="evidence" value="ECO:0007669"/>
    <property type="project" value="UniProtKB-KW"/>
</dbReference>
<dbReference type="GO" id="GO:0030154">
    <property type="term" value="P:cell differentiation"/>
    <property type="evidence" value="ECO:0007669"/>
    <property type="project" value="UniProtKB-KW"/>
</dbReference>
<evidence type="ECO:0000256" key="8">
    <source>
        <dbReference type="ARBA" id="ARBA00037695"/>
    </source>
</evidence>
<dbReference type="Pfam" id="PF14650">
    <property type="entry name" value="FAM75"/>
    <property type="match status" value="1"/>
</dbReference>
<evidence type="ECO:0000256" key="7">
    <source>
        <dbReference type="ARBA" id="ARBA00035009"/>
    </source>
</evidence>
<evidence type="ECO:0000256" key="3">
    <source>
        <dbReference type="ARBA" id="ARBA00022782"/>
    </source>
</evidence>
<dbReference type="PANTHER" id="PTHR21859">
    <property type="entry name" value="ACROSOME-SPECIFIC PROTEIN"/>
    <property type="match status" value="1"/>
</dbReference>
<dbReference type="EMBL" id="AAQR03150963">
    <property type="status" value="NOT_ANNOTATED_CDS"/>
    <property type="molecule type" value="Genomic_DNA"/>
</dbReference>
<comment type="similarity">
    <text evidence="7">Belongs to the SPATA31 family.</text>
</comment>
<comment type="function">
    <text evidence="8">May play a role in spermatogenesis.</text>
</comment>
<evidence type="ECO:0000256" key="5">
    <source>
        <dbReference type="ARBA" id="ARBA00022989"/>
    </source>
</evidence>
<dbReference type="GeneTree" id="ENSGT00950000183043"/>
<dbReference type="InterPro" id="IPR039509">
    <property type="entry name" value="SPATA31"/>
</dbReference>
<comment type="subcellular location">
    <subcellularLocation>
        <location evidence="1">Membrane</location>
        <topology evidence="1">Single-pass membrane protein</topology>
    </subcellularLocation>
</comment>
<dbReference type="EMBL" id="AAQR03150964">
    <property type="status" value="NOT_ANNOTATED_CDS"/>
    <property type="molecule type" value="Genomic_DNA"/>
</dbReference>
<reference evidence="13" key="1">
    <citation type="submission" date="2011-03" db="EMBL/GenBank/DDBJ databases">
        <title>Version 3 of the genome sequence of Otolemur garnettii (Bushbaby).</title>
        <authorList>
            <consortium name="The Broad Institute Genome Sequencing Platform"/>
            <person name="Di Palma F."/>
            <person name="Johnson J."/>
            <person name="Lander E.S."/>
            <person name="Lindblad-Toh K."/>
            <person name="Jaffe D.B."/>
            <person name="Gnerre S."/>
            <person name="MacCallum I."/>
            <person name="Przybylski D."/>
            <person name="Ribeiro F.J."/>
            <person name="Burton J.N."/>
            <person name="Walker B.J."/>
            <person name="Sharpe T."/>
            <person name="Hall G."/>
        </authorList>
    </citation>
    <scope>NUCLEOTIDE SEQUENCE [LARGE SCALE GENOMIC DNA]</scope>
</reference>
<feature type="domain" description="SPATA31-like" evidence="11">
    <location>
        <begin position="73"/>
        <end position="158"/>
    </location>
</feature>
<sequence length="1375" mass="151988">AIKMDNCLSLLKSISATWLNPSSTSWMTDTILGLLCGLGLFLLLFPCLGRDPSSPWPGQNKNIRKPSLEKRGRRRSKKKSCSLKACRDCQRELEGAQDLILLLQSSLGKIPDKEDFHQISYQDPPVQLCTPVPARAHQPHGKHVEDASLATSSQLASPTPLAECPPPLASTLSPGPMISPVCDGSHSSLSASQVPETLLPLECPSSQLRASSPSTPWAPASMACPLPPHSRLAHPQCDLIAPPLGTVPQGCASQDNCWVPISTILGLGHSSNPISVLSWWQEAARASRTWCLSTLPQDTSQGHLSSHAPKASFWGDATHRQMEAGGSSFVSPSVQNLLEILITKRAELKLWKNKDKEGSFLKHMSPHYPQCSLGDMLKSPSGELDTTTPHSFWKVTDKPEQLLGPQQFSHPKAVEGHLQQKCSQLFWGLPTLHSESLVAAAWVSSSPLEFPLVLFNVFSNSFTVQIQAKLHSHLLLPQTWHHHMAPPQPLTQTLSQLQPPPLSETHTQAHLPPCLSTPPCYLPQINFCGVPCPAVHTKAQFPVPTAIQQLECHLLKKQQESRGALPTIVRKSQEVFNQLTLDSWAFHTHSSVSRSLGDIIKPEFQEQLERHLQERLTQHWCTIPFRNQLSLGRVQPQGTFPGLGETKEKQGSAGPFVFAGESSEDTQEVKSQGPAMLLLWKNSSLDLRHCLGSVQKDLFWDSENSPATVPVSSFEEESERDVLRLSGHGTKRGLPGSPCQNHLEDILKVHLSKKLAQIKENRIPMSVLLSRLSIDQVLAPPENSDMHVDTGNLSNSKSWEFYREKSSCREEPLQELILDPSTQRVLKVHVKRLQVRRRWGLPLKIIRTKNQFMSKKPQSLPLPHSTFPSWNTYEFRSNYMVTNFLGEDAWKSLDEKPVLTLAGLLPAHPLKSEDIRLNLRGTQTGDNCGYLEALSTGQGRWSSQPLLGRSWHGETVLGTGRGSLEPSPSLAMARKEPWEQESKALGDIPHSQSMLELTVGFQPLGAQETKEQVEAEEEKPLAWKAILADSHMLNVSLSSGSLGNRKSSSPSTIYITQDPEDSCLNVKIVGGCELMVEAKPEKQPQGPAPDNIPQDCTTHVVLGDHASEVLLTVDFLASQTSLSSSHSKSSDETEGSCDLSSRGESSQGLQETESLKLEGSWGVNPSEILGHTDEGECFRIPQTGGQEQTSVGPRASLASEMSHPAQHRELAELLRDKSSQLLPNERQVSTGSCFRNKMRQILHQIFHRKGPGQKENLQKCKSASAIAQCWAPITSRSFIDGGMAEGQESTITIGQIPEEKMGLHHELSASKGSWYKELWAPLGEYCSYHRNLSHLEQRKMMGRTVCCHHATSMGYRHPIENPWEVRDINWTPLAR</sequence>
<evidence type="ECO:0000256" key="4">
    <source>
        <dbReference type="ARBA" id="ARBA00022871"/>
    </source>
</evidence>
<evidence type="ECO:0000256" key="6">
    <source>
        <dbReference type="ARBA" id="ARBA00023136"/>
    </source>
</evidence>
<dbReference type="PANTHER" id="PTHR21859:SF55">
    <property type="entry name" value="SPERMATOGENESIS-ASSOCIATED PROTEIN 31A1-RELATED"/>
    <property type="match status" value="1"/>
</dbReference>
<keyword evidence="13" id="KW-1185">Reference proteome</keyword>
<keyword evidence="4" id="KW-0744">Spermatogenesis</keyword>
<dbReference type="InterPro" id="IPR027970">
    <property type="entry name" value="SPATA31-like"/>
</dbReference>
<feature type="compositionally biased region" description="Polar residues" evidence="9">
    <location>
        <begin position="1138"/>
        <end position="1152"/>
    </location>
</feature>
<evidence type="ECO:0000313" key="13">
    <source>
        <dbReference type="Proteomes" id="UP000005225"/>
    </source>
</evidence>
<feature type="region of interest" description="Disordered" evidence="9">
    <location>
        <begin position="1121"/>
        <end position="1206"/>
    </location>
</feature>
<dbReference type="OMA" id="QCQPSPR"/>